<dbReference type="PANTHER" id="PTHR11895:SF151">
    <property type="entry name" value="GLUTAMYL-TRNA(GLN) AMIDOTRANSFERASE SUBUNIT A"/>
    <property type="match status" value="1"/>
</dbReference>
<dbReference type="EMBL" id="PDLK01000002">
    <property type="protein sequence ID" value="PHH04203.1"/>
    <property type="molecule type" value="Genomic_DNA"/>
</dbReference>
<feature type="domain" description="Amidase" evidence="1">
    <location>
        <begin position="34"/>
        <end position="467"/>
    </location>
</feature>
<dbReference type="RefSeq" id="WP_032618101.1">
    <property type="nucleotide sequence ID" value="NZ_CP083630.1"/>
</dbReference>
<reference evidence="3" key="1">
    <citation type="submission" date="2017-09" db="EMBL/GenBank/DDBJ databases">
        <title>FDA dAtabase for Regulatory Grade micrObial Sequences (FDA-ARGOS): Supporting development and validation of Infectious Disease Dx tests.</title>
        <authorList>
            <person name="Minogue T."/>
            <person name="Wolcott M."/>
            <person name="Wasieloski L."/>
            <person name="Aguilar W."/>
            <person name="Moore D."/>
            <person name="Tallon L."/>
            <person name="Sadzewicz L."/>
            <person name="Ott S."/>
            <person name="Zhao X."/>
            <person name="Nagaraj S."/>
            <person name="Vavikolanu K."/>
            <person name="Aluvathingal J."/>
            <person name="Nadendla S."/>
            <person name="Sichtig H."/>
        </authorList>
    </citation>
    <scope>NUCLEOTIDE SEQUENCE [LARGE SCALE GENOMIC DNA]</scope>
    <source>
        <strain evidence="3">FDAARGOS_404</strain>
    </source>
</reference>
<accession>A0A855EJR2</accession>
<dbReference type="Pfam" id="PF01425">
    <property type="entry name" value="Amidase"/>
    <property type="match status" value="1"/>
</dbReference>
<gene>
    <name evidence="2" type="ORF">CRX53_09575</name>
</gene>
<organism evidence="2 3">
    <name type="scientific">Leclercia adecarboxylata</name>
    <dbReference type="NCBI Taxonomy" id="83655"/>
    <lineage>
        <taxon>Bacteria</taxon>
        <taxon>Pseudomonadati</taxon>
        <taxon>Pseudomonadota</taxon>
        <taxon>Gammaproteobacteria</taxon>
        <taxon>Enterobacterales</taxon>
        <taxon>Enterobacteriaceae</taxon>
        <taxon>Leclercia</taxon>
    </lineage>
</organism>
<dbReference type="NCBIfam" id="NF005688">
    <property type="entry name" value="PRK07488.1"/>
    <property type="match status" value="1"/>
</dbReference>
<dbReference type="PANTHER" id="PTHR11895">
    <property type="entry name" value="TRANSAMIDASE"/>
    <property type="match status" value="1"/>
</dbReference>
<dbReference type="GO" id="GO:0003824">
    <property type="term" value="F:catalytic activity"/>
    <property type="evidence" value="ECO:0007669"/>
    <property type="project" value="InterPro"/>
</dbReference>
<protein>
    <submittedName>
        <fullName evidence="2">Amidase</fullName>
    </submittedName>
</protein>
<dbReference type="InterPro" id="IPR020556">
    <property type="entry name" value="Amidase_CS"/>
</dbReference>
<comment type="caution">
    <text evidence="2">The sequence shown here is derived from an EMBL/GenBank/DDBJ whole genome shotgun (WGS) entry which is preliminary data.</text>
</comment>
<dbReference type="PROSITE" id="PS00571">
    <property type="entry name" value="AMIDASES"/>
    <property type="match status" value="1"/>
</dbReference>
<proteinExistence type="predicted"/>
<dbReference type="InterPro" id="IPR036928">
    <property type="entry name" value="AS_sf"/>
</dbReference>
<dbReference type="Proteomes" id="UP000222768">
    <property type="component" value="Unassembled WGS sequence"/>
</dbReference>
<evidence type="ECO:0000313" key="2">
    <source>
        <dbReference type="EMBL" id="PHH04203.1"/>
    </source>
</evidence>
<sequence length="479" mass="49689">MKIITPATPAPLDTLSAADAAQLISDRKITSEALVRACLARIDAHENLNAFITVNAEQALAQARAWDQHLSDGGAPLPLGGVPVAVKDNIHVAGLPNTAGTPALKNFVPNTTAPVIQRLIDAGAIIIGKCNMHELAFGVTGYNAAYHTPAIKGVRNAHDVSRIAGGSSSGSAVAVAAGMAPVAIGTDTGASVRQPCALNGCVGFRPTTGRYSQIGITPISHTRDTAGPMARNVADIALLDRLIAGGDVLAPKPAGTLRLGIAHYFWQALDEEVSQLAHAALDRLRAAGVTLVSVDMPGLEEANAAVSFPVVMHEGKHDLIDYLQSHETGLTLEDIVAHIASPDVRAIFEHGIVPALIPDSNGDLIPLPPLYQEAISQGIGRLLALYEQTFSDHHLDALIFPTSPVVAPLANDDVSSGENFSRLIRNVDPGSNARLPGLTLPVGFGATSGLPVGLEIDGLPGSDAQILATGATLERILGQ</sequence>
<dbReference type="AlphaFoldDB" id="A0A855EJR2"/>
<dbReference type="SUPFAM" id="SSF75304">
    <property type="entry name" value="Amidase signature (AS) enzymes"/>
    <property type="match status" value="1"/>
</dbReference>
<evidence type="ECO:0000313" key="3">
    <source>
        <dbReference type="Proteomes" id="UP000222768"/>
    </source>
</evidence>
<evidence type="ECO:0000259" key="1">
    <source>
        <dbReference type="Pfam" id="PF01425"/>
    </source>
</evidence>
<name>A0A855EJR2_9ENTR</name>
<dbReference type="Gene3D" id="3.90.1300.10">
    <property type="entry name" value="Amidase signature (AS) domain"/>
    <property type="match status" value="1"/>
</dbReference>
<dbReference type="InterPro" id="IPR023631">
    <property type="entry name" value="Amidase_dom"/>
</dbReference>
<dbReference type="InterPro" id="IPR000120">
    <property type="entry name" value="Amidase"/>
</dbReference>